<dbReference type="AlphaFoldDB" id="A0A0L0N3T6"/>
<reference evidence="4 5" key="1">
    <citation type="journal article" date="2015" name="BMC Genomics">
        <title>The genome of the truffle-parasite Tolypocladium ophioglossoides and the evolution of antifungal peptaibiotics.</title>
        <authorList>
            <person name="Quandt C.A."/>
            <person name="Bushley K.E."/>
            <person name="Spatafora J.W."/>
        </authorList>
    </citation>
    <scope>NUCLEOTIDE SEQUENCE [LARGE SCALE GENOMIC DNA]</scope>
    <source>
        <strain evidence="4 5">CBS 100239</strain>
    </source>
</reference>
<dbReference type="InterPro" id="IPR022577">
    <property type="entry name" value="TBCD_C"/>
</dbReference>
<dbReference type="Pfam" id="PF25767">
    <property type="entry name" value="ARM_TBCD_2nd"/>
    <property type="match status" value="2"/>
</dbReference>
<evidence type="ECO:0000313" key="4">
    <source>
        <dbReference type="EMBL" id="KND88742.1"/>
    </source>
</evidence>
<evidence type="ECO:0000256" key="1">
    <source>
        <dbReference type="ARBA" id="ARBA00023186"/>
    </source>
</evidence>
<dbReference type="EMBL" id="LFRF01000023">
    <property type="protein sequence ID" value="KND88742.1"/>
    <property type="molecule type" value="Genomic_DNA"/>
</dbReference>
<dbReference type="GO" id="GO:0007023">
    <property type="term" value="P:post-chaperonin tubulin folding pathway"/>
    <property type="evidence" value="ECO:0007669"/>
    <property type="project" value="InterPro"/>
</dbReference>
<evidence type="ECO:0000259" key="3">
    <source>
        <dbReference type="Pfam" id="PF25767"/>
    </source>
</evidence>
<dbReference type="InterPro" id="IPR033162">
    <property type="entry name" value="TBCD"/>
</dbReference>
<protein>
    <submittedName>
        <fullName evidence="4">Tubulin-specific chaperone D</fullName>
    </submittedName>
</protein>
<dbReference type="GO" id="GO:0048487">
    <property type="term" value="F:beta-tubulin binding"/>
    <property type="evidence" value="ECO:0007669"/>
    <property type="project" value="InterPro"/>
</dbReference>
<dbReference type="OrthoDB" id="10253476at2759"/>
<dbReference type="Gene3D" id="1.25.10.10">
    <property type="entry name" value="Leucine-rich Repeat Variant"/>
    <property type="match status" value="1"/>
</dbReference>
<proteinExistence type="predicted"/>
<feature type="domain" description="Tubulin-folding cofactor D ARM repeats" evidence="3">
    <location>
        <begin position="347"/>
        <end position="408"/>
    </location>
</feature>
<evidence type="ECO:0000259" key="2">
    <source>
        <dbReference type="Pfam" id="PF12612"/>
    </source>
</evidence>
<dbReference type="Pfam" id="PF12612">
    <property type="entry name" value="TFCD_C"/>
    <property type="match status" value="1"/>
</dbReference>
<feature type="domain" description="Tubulin-folding cofactor D ARM repeats" evidence="3">
    <location>
        <begin position="432"/>
        <end position="566"/>
    </location>
</feature>
<dbReference type="Pfam" id="PF23579">
    <property type="entry name" value="ARM_TBCD"/>
    <property type="match status" value="1"/>
</dbReference>
<evidence type="ECO:0000313" key="5">
    <source>
        <dbReference type="Proteomes" id="UP000036947"/>
    </source>
</evidence>
<dbReference type="Proteomes" id="UP000036947">
    <property type="component" value="Unassembled WGS sequence"/>
</dbReference>
<comment type="caution">
    <text evidence="4">The sequence shown here is derived from an EMBL/GenBank/DDBJ whole genome shotgun (WGS) entry which is preliminary data.</text>
</comment>
<name>A0A0L0N3T6_TOLOC</name>
<accession>A0A0L0N3T6</accession>
<dbReference type="GO" id="GO:0007021">
    <property type="term" value="P:tubulin complex assembly"/>
    <property type="evidence" value="ECO:0007669"/>
    <property type="project" value="InterPro"/>
</dbReference>
<dbReference type="PANTHER" id="PTHR12658">
    <property type="entry name" value="BETA-TUBULIN COFACTOR D"/>
    <property type="match status" value="1"/>
</dbReference>
<keyword evidence="5" id="KW-1185">Reference proteome</keyword>
<dbReference type="GO" id="GO:0000226">
    <property type="term" value="P:microtubule cytoskeleton organization"/>
    <property type="evidence" value="ECO:0007669"/>
    <property type="project" value="TreeGrafter"/>
</dbReference>
<dbReference type="PANTHER" id="PTHR12658:SF0">
    <property type="entry name" value="TUBULIN-SPECIFIC CHAPERONE D"/>
    <property type="match status" value="1"/>
</dbReference>
<dbReference type="GO" id="GO:0005096">
    <property type="term" value="F:GTPase activator activity"/>
    <property type="evidence" value="ECO:0007669"/>
    <property type="project" value="InterPro"/>
</dbReference>
<dbReference type="InterPro" id="IPR058033">
    <property type="entry name" value="ARM_TBCD_2nd"/>
</dbReference>
<dbReference type="SUPFAM" id="SSF48371">
    <property type="entry name" value="ARM repeat"/>
    <property type="match status" value="2"/>
</dbReference>
<keyword evidence="1" id="KW-0143">Chaperone</keyword>
<dbReference type="STRING" id="1163406.A0A0L0N3T6"/>
<sequence length="1253" mass="136442">MDAPEADFDVKLQKISADLIADLDRAFTTFLRKPDGQGGTRIRSFVRARETFLSTTAILDSFQELPQLLDPHLPRWIPLLADAYLEHCQTRRRAKRGSTAPSNLLVPLDHAICRILYAFCKVRGEKVIVRFLNVETRYLEVLLSAIEEAEGRRSESDAGGWEWEQRYVVLLWLSHLLLAPFDLSTISSVDLEDAGLPVIPGLEWPENLPGITIRVIPLAIKYLSSPGRERDAAKALLVRTAMRRDMQQLGVLDCLVRWALASLQLQKHAALGTTFFYLGVLSFLAGVLRSSAETSDMNKYLPSIFQAVYGITLSESEPSKVLLPLALVRKMILKVLRSVIVLLLRKSSQDMASTQLTETAIGYLLESVSDNDTPVRLSASKALSIITLKLDPGMASQVVEAVLESLNRNVLWIKPPGSPGAKPVRNLTAVNHLEWHGLMLTLSHLLYRRSPPARQLSDIIHALLLGLSFEQRGTSGSSVGANVRDAACFGIWAIARRYTSEELLAVPTRSVFAAKSHPASSSILQVLGTELVMTPSLDPAGNIRRGASAALQELIGRHPDTVEEGIAVVQTVDYHTVARRSRAIQEVATNATKLSPQYGEAMIDGILGWRGIGDMDAPSRRVAGSAFGVLTTELSSTSPEGRLSQFETSIWLVTDRIRSLAKRQVEERHGLLLCFASVLDQLPAVVCRVNGQGQEAAIDAALIRKILTSVSDVLTDCSSVEYRKPELIAEGASRLLVSSLPLLQAAALPSVSHVDLDTGEQVLSPGQSGGYRDLVSALDVGKPIDADVDTFISRLRAVIPSWLNRNEPETVEPASKAALLLLIFSGPEDRAKTLQAWASMVRGKPTSRAAASGHGYFHALSLAQPLAELGVPDEAEADAVCDAFLARWRADADIETRVAILQSLIRSRVLQAKPMTFLNLLRDGLNDYTTNARGDMGSHVRVQALRAVCVLWENLGDGTSGQEEWVEASVKALFYSILRLSAEKLDRVRPEAQAAVALTLQKRRGPTVHALSAVSLTKTSNAKPFRALTFSSKLYFGTLLNLVSLDCLHPWLSQSAKADAGAWMTELLAGFVTSADTGNDDLVIASRVALTDFCEASRANLNLVCAALLQNLRTRQSADRVVVPTLEIIAFLFCSGLFQQCDGINLGDLCLQAQKAGYKTGNVRKIMACVKVYGGVASMSRGGAEQASGVQEARRRLGALMFHPWPRVRSAVVDELWGLLGDVEGAGERLTGVDWAKADRGMIKGVVQELHLG</sequence>
<dbReference type="InterPro" id="IPR016024">
    <property type="entry name" value="ARM-type_fold"/>
</dbReference>
<gene>
    <name evidence="4" type="ORF">TOPH_06582</name>
</gene>
<feature type="domain" description="Tubulin-folding cofactor D C-terminal" evidence="2">
    <location>
        <begin position="973"/>
        <end position="1165"/>
    </location>
</feature>
<organism evidence="4 5">
    <name type="scientific">Tolypocladium ophioglossoides (strain CBS 100239)</name>
    <name type="common">Snaketongue truffleclub</name>
    <name type="synonym">Elaphocordyceps ophioglossoides</name>
    <dbReference type="NCBI Taxonomy" id="1163406"/>
    <lineage>
        <taxon>Eukaryota</taxon>
        <taxon>Fungi</taxon>
        <taxon>Dikarya</taxon>
        <taxon>Ascomycota</taxon>
        <taxon>Pezizomycotina</taxon>
        <taxon>Sordariomycetes</taxon>
        <taxon>Hypocreomycetidae</taxon>
        <taxon>Hypocreales</taxon>
        <taxon>Ophiocordycipitaceae</taxon>
        <taxon>Tolypocladium</taxon>
    </lineage>
</organism>
<dbReference type="InterPro" id="IPR011989">
    <property type="entry name" value="ARM-like"/>
</dbReference>